<evidence type="ECO:0000313" key="4">
    <source>
        <dbReference type="Proteomes" id="UP000671879"/>
    </source>
</evidence>
<protein>
    <submittedName>
        <fullName evidence="3">Uncharacterized protein</fullName>
    </submittedName>
</protein>
<dbReference type="Proteomes" id="UP000671879">
    <property type="component" value="Chromosome"/>
</dbReference>
<feature type="region of interest" description="Disordered" evidence="1">
    <location>
        <begin position="313"/>
        <end position="341"/>
    </location>
</feature>
<feature type="chain" id="PRO_5040207056" evidence="2">
    <location>
        <begin position="26"/>
        <end position="341"/>
    </location>
</feature>
<dbReference type="AlphaFoldDB" id="A0A9Q7AP23"/>
<name>A0A9Q7AP23_9BACT</name>
<keyword evidence="4" id="KW-1185">Reference proteome</keyword>
<evidence type="ECO:0000256" key="1">
    <source>
        <dbReference type="SAM" id="MobiDB-lite"/>
    </source>
</evidence>
<dbReference type="EMBL" id="CP072943">
    <property type="protein sequence ID" value="QTX31596.1"/>
    <property type="molecule type" value="Genomic_DNA"/>
</dbReference>
<dbReference type="KEGG" id="aram:KAR29_09495"/>
<sequence>MKRLAWVCLVAAFFVGFCALSGAVADEETPFQLLGRVEKVVYGGPQPGGLIARLGQVEQDLFGRELPGSIAERQQALLNYIDEGSPEQPSFLFKLGVAEWAVSQRVSPSKAARDRIADLELLLEGQRGEERPLAMRLERLVALLLAEGVTWEDLSLPAATLVRVELQEALSPRTAEKDMPVAMALRDDLVVDGHLVAPRGSVVVGHVAEVKPPRSFGRAAEVKIAFEALLPLGPERIAVFLGEKAKEAASTDKEVLAAAGASFLGLVVLGPLGLATGFLVRGGEKELAQGTLFYLESTTETTVRAFPVPVGLQGLTRQASPPPGEELSGDSGDGNAPPATN</sequence>
<dbReference type="RefSeq" id="WP_274372762.1">
    <property type="nucleotide sequence ID" value="NZ_CP072943.1"/>
</dbReference>
<keyword evidence="2" id="KW-0732">Signal</keyword>
<feature type="signal peptide" evidence="2">
    <location>
        <begin position="1"/>
        <end position="25"/>
    </location>
</feature>
<organism evidence="3 4">
    <name type="scientific">Aminithiophilus ramosus</name>
    <dbReference type="NCBI Taxonomy" id="3029084"/>
    <lineage>
        <taxon>Bacteria</taxon>
        <taxon>Thermotogati</taxon>
        <taxon>Synergistota</taxon>
        <taxon>Synergistia</taxon>
        <taxon>Synergistales</taxon>
        <taxon>Aminithiophilaceae</taxon>
        <taxon>Aminithiophilus</taxon>
    </lineage>
</organism>
<accession>A0A9Q7AP23</accession>
<evidence type="ECO:0000256" key="2">
    <source>
        <dbReference type="SAM" id="SignalP"/>
    </source>
</evidence>
<proteinExistence type="predicted"/>
<gene>
    <name evidence="3" type="ORF">KAR29_09495</name>
</gene>
<evidence type="ECO:0000313" key="3">
    <source>
        <dbReference type="EMBL" id="QTX31596.1"/>
    </source>
</evidence>
<reference evidence="4" key="1">
    <citation type="submission" date="2021-04" db="EMBL/GenBank/DDBJ databases">
        <title>A novel Synergistetes isolate from a pyrite-forming mixed culture.</title>
        <authorList>
            <person name="Bunk B."/>
            <person name="Sproer C."/>
            <person name="Spring S."/>
            <person name="Pester M."/>
        </authorList>
    </citation>
    <scope>NUCLEOTIDE SEQUENCE [LARGE SCALE GENOMIC DNA]</scope>
    <source>
        <strain evidence="4">J.5.4.2-T.3.5.2</strain>
    </source>
</reference>